<dbReference type="GO" id="GO:0005737">
    <property type="term" value="C:cytoplasm"/>
    <property type="evidence" value="ECO:0007669"/>
    <property type="project" value="TreeGrafter"/>
</dbReference>
<comment type="caution">
    <text evidence="7">The sequence shown here is derived from an EMBL/GenBank/DDBJ whole genome shotgun (WGS) entry which is preliminary data.</text>
</comment>
<dbReference type="AlphaFoldDB" id="A0A507B0T2"/>
<dbReference type="Pfam" id="PF00282">
    <property type="entry name" value="Pyridoxal_deC"/>
    <property type="match status" value="1"/>
</dbReference>
<name>A0A507B0T2_9PEZI</name>
<protein>
    <submittedName>
        <fullName evidence="7">Uncharacterized protein</fullName>
    </submittedName>
</protein>
<organism evidence="7 8">
    <name type="scientific">Thyridium curvatum</name>
    <dbReference type="NCBI Taxonomy" id="1093900"/>
    <lineage>
        <taxon>Eukaryota</taxon>
        <taxon>Fungi</taxon>
        <taxon>Dikarya</taxon>
        <taxon>Ascomycota</taxon>
        <taxon>Pezizomycotina</taxon>
        <taxon>Sordariomycetes</taxon>
        <taxon>Sordariomycetidae</taxon>
        <taxon>Thyridiales</taxon>
        <taxon>Thyridiaceae</taxon>
        <taxon>Thyridium</taxon>
    </lineage>
</organism>
<dbReference type="InterPro" id="IPR010977">
    <property type="entry name" value="Aromatic_deC"/>
</dbReference>
<feature type="modified residue" description="N6-(pyridoxal phosphate)lysine" evidence="5">
    <location>
        <position position="317"/>
    </location>
</feature>
<accession>A0A507B0T2</accession>
<dbReference type="GO" id="GO:0016831">
    <property type="term" value="F:carboxy-lyase activity"/>
    <property type="evidence" value="ECO:0007669"/>
    <property type="project" value="TreeGrafter"/>
</dbReference>
<dbReference type="PANTHER" id="PTHR11999:SF165">
    <property type="entry name" value="DECARBOXYLASE, PUTATIVE (AFU_ORTHOLOGUE AFUA_2G04980)-RELATED"/>
    <property type="match status" value="1"/>
</dbReference>
<dbReference type="Gene3D" id="3.40.640.10">
    <property type="entry name" value="Type I PLP-dependent aspartate aminotransferase-like (Major domain)"/>
    <property type="match status" value="1"/>
</dbReference>
<sequence length="497" mass="53258">MTDADLLASSYARLRASLSSRRDDTLPSAALLSAAESSLPRPDHLGYLLPRGAEKTLDHLHEAIVPALNGQNLSGRYLGFVTGSTLPVAEAADNIVSALDQNVQVHLPDQTVCTAVEDAATGMLASLVGLDPAVWNGRTFTTGATASNVLGLACGREFVIAAKKAGASVAELGLLGACGLAGVREVRVLTSMAHSSLFKAAAVLGIGRASVRQLPVSEAEPWRLDLSAVEAALKDEGVVSIIAISAGEVNTGRFATVSMEEMSRVRKLADRYGAWIHVDGAFGVFARVLPDTEEFARVRQFADGMHLADSITADGHKLLNVPYDNGIFLCRHKSMQHAVFQNPNAAYLASGGASAIPSPLNMGIENSRRFRALPAYAVLLSEGRNGIADMFARMVRFARRVAGYIRDSEAYELLPDGDATAAEFGLEAVHIIVLFRARDERLNEELVGRVNGTRKMYVSGTSWAGKKACRIAVSSWRVDVEKDFEVVREVLESVARR</sequence>
<dbReference type="PANTHER" id="PTHR11999">
    <property type="entry name" value="GROUP II PYRIDOXAL-5-PHOSPHATE DECARBOXYLASE"/>
    <property type="match status" value="1"/>
</dbReference>
<dbReference type="EMBL" id="SKBQ01000035">
    <property type="protein sequence ID" value="TPX13337.1"/>
    <property type="molecule type" value="Genomic_DNA"/>
</dbReference>
<dbReference type="STRING" id="1093900.A0A507B0T2"/>
<evidence type="ECO:0000256" key="2">
    <source>
        <dbReference type="ARBA" id="ARBA00009533"/>
    </source>
</evidence>
<comment type="similarity">
    <text evidence="2 6">Belongs to the group II decarboxylase family.</text>
</comment>
<dbReference type="Proteomes" id="UP000319257">
    <property type="component" value="Unassembled WGS sequence"/>
</dbReference>
<dbReference type="Gene3D" id="3.90.1150.10">
    <property type="entry name" value="Aspartate Aminotransferase, domain 1"/>
    <property type="match status" value="1"/>
</dbReference>
<dbReference type="SUPFAM" id="SSF53383">
    <property type="entry name" value="PLP-dependent transferases"/>
    <property type="match status" value="1"/>
</dbReference>
<reference evidence="7 8" key="1">
    <citation type="submission" date="2019-06" db="EMBL/GenBank/DDBJ databases">
        <title>Draft genome sequence of the filamentous fungus Phialemoniopsis curvata isolated from diesel fuel.</title>
        <authorList>
            <person name="Varaljay V.A."/>
            <person name="Lyon W.J."/>
            <person name="Crouch A.L."/>
            <person name="Drake C.E."/>
            <person name="Hollomon J.M."/>
            <person name="Nadeau L.J."/>
            <person name="Nunn H.S."/>
            <person name="Stevenson B.S."/>
            <person name="Bojanowski C.L."/>
            <person name="Crookes-Goodson W.J."/>
        </authorList>
    </citation>
    <scope>NUCLEOTIDE SEQUENCE [LARGE SCALE GENOMIC DNA]</scope>
    <source>
        <strain evidence="7 8">D216</strain>
    </source>
</reference>
<evidence type="ECO:0000256" key="3">
    <source>
        <dbReference type="ARBA" id="ARBA00022898"/>
    </source>
</evidence>
<evidence type="ECO:0000256" key="4">
    <source>
        <dbReference type="ARBA" id="ARBA00023239"/>
    </source>
</evidence>
<dbReference type="InParanoid" id="A0A507B0T2"/>
<dbReference type="GO" id="GO:0019752">
    <property type="term" value="P:carboxylic acid metabolic process"/>
    <property type="evidence" value="ECO:0007669"/>
    <property type="project" value="InterPro"/>
</dbReference>
<dbReference type="GeneID" id="41973757"/>
<dbReference type="RefSeq" id="XP_030995048.1">
    <property type="nucleotide sequence ID" value="XM_031140929.1"/>
</dbReference>
<evidence type="ECO:0000313" key="7">
    <source>
        <dbReference type="EMBL" id="TPX13337.1"/>
    </source>
</evidence>
<keyword evidence="4 6" id="KW-0456">Lyase</keyword>
<gene>
    <name evidence="7" type="ORF">E0L32_006310</name>
</gene>
<evidence type="ECO:0000313" key="8">
    <source>
        <dbReference type="Proteomes" id="UP000319257"/>
    </source>
</evidence>
<evidence type="ECO:0000256" key="5">
    <source>
        <dbReference type="PIRSR" id="PIRSR602129-50"/>
    </source>
</evidence>
<dbReference type="InterPro" id="IPR015424">
    <property type="entry name" value="PyrdxlP-dep_Trfase"/>
</dbReference>
<dbReference type="GO" id="GO:0030170">
    <property type="term" value="F:pyridoxal phosphate binding"/>
    <property type="evidence" value="ECO:0007669"/>
    <property type="project" value="InterPro"/>
</dbReference>
<keyword evidence="3 5" id="KW-0663">Pyridoxal phosphate</keyword>
<dbReference type="InterPro" id="IPR015421">
    <property type="entry name" value="PyrdxlP-dep_Trfase_major"/>
</dbReference>
<keyword evidence="8" id="KW-1185">Reference proteome</keyword>
<dbReference type="OrthoDB" id="2161780at2759"/>
<dbReference type="InterPro" id="IPR015422">
    <property type="entry name" value="PyrdxlP-dep_Trfase_small"/>
</dbReference>
<dbReference type="InterPro" id="IPR002129">
    <property type="entry name" value="PyrdxlP-dep_de-COase"/>
</dbReference>
<evidence type="ECO:0000256" key="1">
    <source>
        <dbReference type="ARBA" id="ARBA00001933"/>
    </source>
</evidence>
<comment type="cofactor">
    <cofactor evidence="1 5 6">
        <name>pyridoxal 5'-phosphate</name>
        <dbReference type="ChEBI" id="CHEBI:597326"/>
    </cofactor>
</comment>
<proteinExistence type="inferred from homology"/>
<evidence type="ECO:0000256" key="6">
    <source>
        <dbReference type="RuleBase" id="RU000382"/>
    </source>
</evidence>